<keyword evidence="2" id="KW-1185">Reference proteome</keyword>
<dbReference type="SUPFAM" id="SSF52540">
    <property type="entry name" value="P-loop containing nucleoside triphosphate hydrolases"/>
    <property type="match status" value="1"/>
</dbReference>
<accession>A0A963Z1X6</accession>
<dbReference type="RefSeq" id="WP_227307127.1">
    <property type="nucleotide sequence ID" value="NZ_JAESVA010000003.1"/>
</dbReference>
<dbReference type="Proteomes" id="UP000721844">
    <property type="component" value="Unassembled WGS sequence"/>
</dbReference>
<evidence type="ECO:0000313" key="2">
    <source>
        <dbReference type="Proteomes" id="UP000721844"/>
    </source>
</evidence>
<dbReference type="AlphaFoldDB" id="A0A963Z1X6"/>
<protein>
    <recommendedName>
        <fullName evidence="3">Sulfotransferase domain-containing protein</fullName>
    </recommendedName>
</protein>
<name>A0A963Z1X6_9PROT</name>
<dbReference type="EMBL" id="JAESVA010000003">
    <property type="protein sequence ID" value="MCB8880467.1"/>
    <property type="molecule type" value="Genomic_DNA"/>
</dbReference>
<proteinExistence type="predicted"/>
<evidence type="ECO:0008006" key="3">
    <source>
        <dbReference type="Google" id="ProtNLM"/>
    </source>
</evidence>
<gene>
    <name evidence="1" type="ORF">ACELLULO517_09505</name>
</gene>
<dbReference type="InterPro" id="IPR027417">
    <property type="entry name" value="P-loop_NTPase"/>
</dbReference>
<comment type="caution">
    <text evidence="1">The sequence shown here is derived from an EMBL/GenBank/DDBJ whole genome shotgun (WGS) entry which is preliminary data.</text>
</comment>
<organism evidence="1 2">
    <name type="scientific">Acidisoma cellulosilyticum</name>
    <dbReference type="NCBI Taxonomy" id="2802395"/>
    <lineage>
        <taxon>Bacteria</taxon>
        <taxon>Pseudomonadati</taxon>
        <taxon>Pseudomonadota</taxon>
        <taxon>Alphaproteobacteria</taxon>
        <taxon>Acetobacterales</taxon>
        <taxon>Acidocellaceae</taxon>
        <taxon>Acidisoma</taxon>
    </lineage>
</organism>
<sequence length="245" mass="26783">MGQPGRGPEAAARATATAGLHGSASTWVFNIVRELLTASLGPDKVLSFYADDPAVFPSEVAQAGRHLVVKFHFGGPALDDWLTAQSVPVVLSLRDPRDAVISMALRFRAPLAAATQWVANDCNAFARLAARGHPVLRYENRFFDQPRTIALLAAQLGLPCDLDLRDRLFARYEAEAVKEFAAGLENLPPERQTLVAGHRMDRLTQILAPHIGDGRSGKWRDLPEAVGAELTQVFEPFLKRFGYTA</sequence>
<dbReference type="Gene3D" id="3.40.50.300">
    <property type="entry name" value="P-loop containing nucleotide triphosphate hydrolases"/>
    <property type="match status" value="1"/>
</dbReference>
<evidence type="ECO:0000313" key="1">
    <source>
        <dbReference type="EMBL" id="MCB8880467.1"/>
    </source>
</evidence>
<reference evidence="1 2" key="1">
    <citation type="journal article" date="2021" name="Microorganisms">
        <title>Acidisoma silvae sp. nov. and Acidisomacellulosilytica sp. nov., Two Acidophilic Bacteria Isolated from Decaying Wood, Hydrolyzing Cellulose and Producing Poly-3-hydroxybutyrate.</title>
        <authorList>
            <person name="Mieszkin S."/>
            <person name="Pouder E."/>
            <person name="Uroz S."/>
            <person name="Simon-Colin C."/>
            <person name="Alain K."/>
        </authorList>
    </citation>
    <scope>NUCLEOTIDE SEQUENCE [LARGE SCALE GENOMIC DNA]</scope>
    <source>
        <strain evidence="1 2">HW T5.17</strain>
    </source>
</reference>